<dbReference type="GeneID" id="100366811"/>
<accession>A0ABM0GR98</accession>
<dbReference type="PROSITE" id="PS51387">
    <property type="entry name" value="FAD_PCMH"/>
    <property type="match status" value="1"/>
</dbReference>
<dbReference type="Gene3D" id="3.30.70.2520">
    <property type="match status" value="1"/>
</dbReference>
<dbReference type="Proteomes" id="UP000694865">
    <property type="component" value="Unplaced"/>
</dbReference>
<dbReference type="InterPro" id="IPR007173">
    <property type="entry name" value="ALO_C"/>
</dbReference>
<evidence type="ECO:0000313" key="3">
    <source>
        <dbReference type="Proteomes" id="UP000694865"/>
    </source>
</evidence>
<gene>
    <name evidence="4" type="primary">LOC100366811</name>
</gene>
<feature type="domain" description="FAD-binding PCMH-type" evidence="2">
    <location>
        <begin position="1"/>
        <end position="153"/>
    </location>
</feature>
<organism evidence="3 4">
    <name type="scientific">Saccoglossus kowalevskii</name>
    <name type="common">Acorn worm</name>
    <dbReference type="NCBI Taxonomy" id="10224"/>
    <lineage>
        <taxon>Eukaryota</taxon>
        <taxon>Metazoa</taxon>
        <taxon>Hemichordata</taxon>
        <taxon>Enteropneusta</taxon>
        <taxon>Harrimaniidae</taxon>
        <taxon>Saccoglossus</taxon>
    </lineage>
</organism>
<dbReference type="InterPro" id="IPR016169">
    <property type="entry name" value="FAD-bd_PCMH_sub2"/>
</dbReference>
<dbReference type="InterPro" id="IPR010031">
    <property type="entry name" value="FAD_lactone_oxidase-like"/>
</dbReference>
<reference evidence="4" key="1">
    <citation type="submission" date="2025-08" db="UniProtKB">
        <authorList>
            <consortium name="RefSeq"/>
        </authorList>
    </citation>
    <scope>IDENTIFICATION</scope>
    <source>
        <tissue evidence="4">Testes</tissue>
    </source>
</reference>
<dbReference type="Pfam" id="PF01565">
    <property type="entry name" value="FAD_binding_4"/>
    <property type="match status" value="1"/>
</dbReference>
<evidence type="ECO:0000313" key="4">
    <source>
        <dbReference type="RefSeq" id="XP_002735569.1"/>
    </source>
</evidence>
<proteinExistence type="predicted"/>
<dbReference type="PANTHER" id="PTHR43762">
    <property type="entry name" value="L-GULONOLACTONE OXIDASE"/>
    <property type="match status" value="1"/>
</dbReference>
<dbReference type="InterPro" id="IPR016166">
    <property type="entry name" value="FAD-bd_PCMH"/>
</dbReference>
<evidence type="ECO:0000259" key="2">
    <source>
        <dbReference type="PROSITE" id="PS51387"/>
    </source>
</evidence>
<dbReference type="SUPFAM" id="SSF56176">
    <property type="entry name" value="FAD-binding/transporter-associated domain-like"/>
    <property type="match status" value="1"/>
</dbReference>
<dbReference type="InterPro" id="IPR006094">
    <property type="entry name" value="Oxid_FAD_bind_N"/>
</dbReference>
<dbReference type="Gene3D" id="3.30.465.10">
    <property type="match status" value="1"/>
</dbReference>
<sequence>MTDLERILDVRQSESDLSVFHVTVQGGKTVHSFIRELDKNHGLAFPAMGNYAGQTVAGIVSTSTHGSMIGTKTMSNFVYGFHIIIAGGIQLKVRKPEEGETDEEFSVVEDRVNGASYGDPVIELVSSDVFNAVAVGIGSLGVIYSVTFECTTMFNIEETRQIFTIDCPRPGEYVEEFRIPKEIKEMYTHNGKYFSFFVNPFPRKRCCNKRNYVKGVFLAGEEVEYHGCCQCDHCIDLQCGVCCTGCRGKSACQAVQTDCSAAFLQHCAQCCCTSCIPIITDFGLNNFARKLPYIHKWYNVLTFTNGNIHVKTAEYCIPLENLENALANVIKMAQFYAGEHAMYSLLPIYVRFVKADDLYLSPANRNRPDGTTCDEYCYIEVPFLPGAYAVDEYHRSLENFLFEKYRARPHWAKNNFLTAHRVKELYPDLDKWKKVFLLFNKDRSFDNVFTNYAGFDEFHHTESAWLGHGIDTYMTVTSQPKKQLENEET</sequence>
<dbReference type="Pfam" id="PF04030">
    <property type="entry name" value="ALO"/>
    <property type="match status" value="1"/>
</dbReference>
<name>A0ABM0GR98_SACKO</name>
<dbReference type="PANTHER" id="PTHR43762:SF1">
    <property type="entry name" value="D-ARABINONO-1,4-LACTONE OXIDASE"/>
    <property type="match status" value="1"/>
</dbReference>
<evidence type="ECO:0000256" key="1">
    <source>
        <dbReference type="ARBA" id="ARBA00023002"/>
    </source>
</evidence>
<protein>
    <submittedName>
        <fullName evidence="4">Uncharacterized protein LOC100366811</fullName>
    </submittedName>
</protein>
<keyword evidence="1" id="KW-0560">Oxidoreductase</keyword>
<dbReference type="InterPro" id="IPR036318">
    <property type="entry name" value="FAD-bd_PCMH-like_sf"/>
</dbReference>
<dbReference type="RefSeq" id="XP_002735569.1">
    <property type="nucleotide sequence ID" value="XM_002735523.1"/>
</dbReference>
<keyword evidence="3" id="KW-1185">Reference proteome</keyword>